<organism evidence="1 2">
    <name type="scientific">Brachionus plicatilis</name>
    <name type="common">Marine rotifer</name>
    <name type="synonym">Brachionus muelleri</name>
    <dbReference type="NCBI Taxonomy" id="10195"/>
    <lineage>
        <taxon>Eukaryota</taxon>
        <taxon>Metazoa</taxon>
        <taxon>Spiralia</taxon>
        <taxon>Gnathifera</taxon>
        <taxon>Rotifera</taxon>
        <taxon>Eurotatoria</taxon>
        <taxon>Monogononta</taxon>
        <taxon>Pseudotrocha</taxon>
        <taxon>Ploima</taxon>
        <taxon>Brachionidae</taxon>
        <taxon>Brachionus</taxon>
    </lineage>
</organism>
<evidence type="ECO:0000313" key="2">
    <source>
        <dbReference type="Proteomes" id="UP000276133"/>
    </source>
</evidence>
<sequence length="97" mass="11733">MIRWQSPFDNACSQRTSYYINKACPNTRSNIFYVVYLILVCTQSSFELPERHKKLLIQKEFRLKSKFNEKNWSNEIFLSHQKNVAKIYNLFSKYVRV</sequence>
<name>A0A3M7PAB3_BRAPC</name>
<dbReference type="EMBL" id="REGN01012354">
    <property type="protein sequence ID" value="RMZ95657.1"/>
    <property type="molecule type" value="Genomic_DNA"/>
</dbReference>
<dbReference type="Proteomes" id="UP000276133">
    <property type="component" value="Unassembled WGS sequence"/>
</dbReference>
<protein>
    <submittedName>
        <fullName evidence="1">Uncharacterized protein</fullName>
    </submittedName>
</protein>
<gene>
    <name evidence="1" type="ORF">BpHYR1_006851</name>
</gene>
<reference evidence="1 2" key="1">
    <citation type="journal article" date="2018" name="Sci. Rep.">
        <title>Genomic signatures of local adaptation to the degree of environmental predictability in rotifers.</title>
        <authorList>
            <person name="Franch-Gras L."/>
            <person name="Hahn C."/>
            <person name="Garcia-Roger E.M."/>
            <person name="Carmona M.J."/>
            <person name="Serra M."/>
            <person name="Gomez A."/>
        </authorList>
    </citation>
    <scope>NUCLEOTIDE SEQUENCE [LARGE SCALE GENOMIC DNA]</scope>
    <source>
        <strain evidence="1">HYR1</strain>
    </source>
</reference>
<dbReference type="AlphaFoldDB" id="A0A3M7PAB3"/>
<accession>A0A3M7PAB3</accession>
<comment type="caution">
    <text evidence="1">The sequence shown here is derived from an EMBL/GenBank/DDBJ whole genome shotgun (WGS) entry which is preliminary data.</text>
</comment>
<keyword evidence="2" id="KW-1185">Reference proteome</keyword>
<evidence type="ECO:0000313" key="1">
    <source>
        <dbReference type="EMBL" id="RMZ95657.1"/>
    </source>
</evidence>
<proteinExistence type="predicted"/>